<sequence length="466" mass="51802">MPDVAARHAMSRQPWELPSLPGPRGHLDVLSRDLDDGFSCVWVLPDELVDRGTADDLVDIAGARADSVRVEAPQRSRMIVPAVHRWQAPEVTTLPAWARNTLGLLEFDEPQDPSPIVADRPEETVVDKLCTLFDIPLTGDPLARLVRDEKLSGKVVMLCGWDGWDTVDLGACVSRFTALLKEHGLAPTSRPRLLVAVREDDLPASVLERADPVTTKVHWWWDVCGRLDTATVAAAVRRQSPWRTTKGKVAILRQQVATEVLIEVAGPDLLLAEHLARSWNGQVSTLAEQIEALPYDAVDDVLPAEIDGRAGGARPPQALRSAWRKGVVDRWDRRVRISPAAKLSSAEHGNLDTLIWRGQSRALTPLVDGCRARLEKVLRDNASKSVIELLERGQDTHDWRRTRSRQGTLELGAMAWAVSSRRAQLSRPYAELLFCARDVRNSLAHLRPLTDEELDQLAAVMPETLW</sequence>
<evidence type="ECO:0000313" key="2">
    <source>
        <dbReference type="Proteomes" id="UP001285521"/>
    </source>
</evidence>
<accession>A0ABU4T540</accession>
<dbReference type="Proteomes" id="UP001285521">
    <property type="component" value="Unassembled WGS sequence"/>
</dbReference>
<dbReference type="EMBL" id="JAXAVW010000019">
    <property type="protein sequence ID" value="MDX8033286.1"/>
    <property type="molecule type" value="Genomic_DNA"/>
</dbReference>
<keyword evidence="2" id="KW-1185">Reference proteome</keyword>
<name>A0ABU4T540_9PSEU</name>
<organism evidence="1 2">
    <name type="scientific">Lentzea miocenica</name>
    <dbReference type="NCBI Taxonomy" id="3095431"/>
    <lineage>
        <taxon>Bacteria</taxon>
        <taxon>Bacillati</taxon>
        <taxon>Actinomycetota</taxon>
        <taxon>Actinomycetes</taxon>
        <taxon>Pseudonocardiales</taxon>
        <taxon>Pseudonocardiaceae</taxon>
        <taxon>Lentzea</taxon>
    </lineage>
</organism>
<comment type="caution">
    <text evidence="1">The sequence shown here is derived from an EMBL/GenBank/DDBJ whole genome shotgun (WGS) entry which is preliminary data.</text>
</comment>
<proteinExistence type="predicted"/>
<protein>
    <recommendedName>
        <fullName evidence="3">PE-PGRS family protein</fullName>
    </recommendedName>
</protein>
<evidence type="ECO:0000313" key="1">
    <source>
        <dbReference type="EMBL" id="MDX8033286.1"/>
    </source>
</evidence>
<gene>
    <name evidence="1" type="ORF">SK803_23965</name>
</gene>
<dbReference type="RefSeq" id="WP_319968310.1">
    <property type="nucleotide sequence ID" value="NZ_JAXAVW010000019.1"/>
</dbReference>
<evidence type="ECO:0008006" key="3">
    <source>
        <dbReference type="Google" id="ProtNLM"/>
    </source>
</evidence>
<reference evidence="1 2" key="1">
    <citation type="submission" date="2023-11" db="EMBL/GenBank/DDBJ databases">
        <title>Lentzea sokolovensis, sp. nov., Lentzea kristufkii, sp. nov., and Lentzea miocenensis, sp. nov., rare actinobacteria from Sokolov Coal Basin, Miocene lacustrine sediment, Czech Republic.</title>
        <authorList>
            <person name="Lara A."/>
            <person name="Kotroba L."/>
            <person name="Nouioui I."/>
            <person name="Neumann-Schaal M."/>
            <person name="Mast Y."/>
            <person name="Chronakova A."/>
        </authorList>
    </citation>
    <scope>NUCLEOTIDE SEQUENCE [LARGE SCALE GENOMIC DNA]</scope>
    <source>
        <strain evidence="1 2">BCCO 10_0856</strain>
    </source>
</reference>